<reference evidence="3" key="1">
    <citation type="journal article" date="2023" name="Mol. Phylogenet. Evol.">
        <title>Genome-scale phylogeny and comparative genomics of the fungal order Sordariales.</title>
        <authorList>
            <person name="Hensen N."/>
            <person name="Bonometti L."/>
            <person name="Westerberg I."/>
            <person name="Brannstrom I.O."/>
            <person name="Guillou S."/>
            <person name="Cros-Aarteil S."/>
            <person name="Calhoun S."/>
            <person name="Haridas S."/>
            <person name="Kuo A."/>
            <person name="Mondo S."/>
            <person name="Pangilinan J."/>
            <person name="Riley R."/>
            <person name="LaButti K."/>
            <person name="Andreopoulos B."/>
            <person name="Lipzen A."/>
            <person name="Chen C."/>
            <person name="Yan M."/>
            <person name="Daum C."/>
            <person name="Ng V."/>
            <person name="Clum A."/>
            <person name="Steindorff A."/>
            <person name="Ohm R.A."/>
            <person name="Martin F."/>
            <person name="Silar P."/>
            <person name="Natvig D.O."/>
            <person name="Lalanne C."/>
            <person name="Gautier V."/>
            <person name="Ament-Velasquez S.L."/>
            <person name="Kruys A."/>
            <person name="Hutchinson M.I."/>
            <person name="Powell A.J."/>
            <person name="Barry K."/>
            <person name="Miller A.N."/>
            <person name="Grigoriev I.V."/>
            <person name="Debuchy R."/>
            <person name="Gladieux P."/>
            <person name="Hiltunen Thoren M."/>
            <person name="Johannesson H."/>
        </authorList>
    </citation>
    <scope>NUCLEOTIDE SEQUENCE</scope>
    <source>
        <strain evidence="3">CBS 532.94</strain>
    </source>
</reference>
<reference evidence="3" key="2">
    <citation type="submission" date="2023-05" db="EMBL/GenBank/DDBJ databases">
        <authorList>
            <consortium name="Lawrence Berkeley National Laboratory"/>
            <person name="Steindorff A."/>
            <person name="Hensen N."/>
            <person name="Bonometti L."/>
            <person name="Westerberg I."/>
            <person name="Brannstrom I.O."/>
            <person name="Guillou S."/>
            <person name="Cros-Aarteil S."/>
            <person name="Calhoun S."/>
            <person name="Haridas S."/>
            <person name="Kuo A."/>
            <person name="Mondo S."/>
            <person name="Pangilinan J."/>
            <person name="Riley R."/>
            <person name="Labutti K."/>
            <person name="Andreopoulos B."/>
            <person name="Lipzen A."/>
            <person name="Chen C."/>
            <person name="Yanf M."/>
            <person name="Daum C."/>
            <person name="Ng V."/>
            <person name="Clum A."/>
            <person name="Ohm R."/>
            <person name="Martin F."/>
            <person name="Silar P."/>
            <person name="Natvig D."/>
            <person name="Lalanne C."/>
            <person name="Gautier V."/>
            <person name="Ament-Velasquez S.L."/>
            <person name="Kruys A."/>
            <person name="Hutchinson M.I."/>
            <person name="Powell A.J."/>
            <person name="Barry K."/>
            <person name="Miller A.N."/>
            <person name="Grigoriev I.V."/>
            <person name="Debuchy R."/>
            <person name="Gladieux P."/>
            <person name="Thoren M.H."/>
            <person name="Johannesson H."/>
        </authorList>
    </citation>
    <scope>NUCLEOTIDE SEQUENCE</scope>
    <source>
        <strain evidence="3">CBS 532.94</strain>
    </source>
</reference>
<organism evidence="3 4">
    <name type="scientific">Achaetomium macrosporum</name>
    <dbReference type="NCBI Taxonomy" id="79813"/>
    <lineage>
        <taxon>Eukaryota</taxon>
        <taxon>Fungi</taxon>
        <taxon>Dikarya</taxon>
        <taxon>Ascomycota</taxon>
        <taxon>Pezizomycotina</taxon>
        <taxon>Sordariomycetes</taxon>
        <taxon>Sordariomycetidae</taxon>
        <taxon>Sordariales</taxon>
        <taxon>Chaetomiaceae</taxon>
        <taxon>Achaetomium</taxon>
    </lineage>
</organism>
<feature type="region of interest" description="Disordered" evidence="1">
    <location>
        <begin position="25"/>
        <end position="67"/>
    </location>
</feature>
<feature type="signal peptide" evidence="2">
    <location>
        <begin position="1"/>
        <end position="19"/>
    </location>
</feature>
<dbReference type="AlphaFoldDB" id="A0AAN7CB54"/>
<feature type="compositionally biased region" description="Low complexity" evidence="1">
    <location>
        <begin position="56"/>
        <end position="67"/>
    </location>
</feature>
<feature type="compositionally biased region" description="Low complexity" evidence="1">
    <location>
        <begin position="25"/>
        <end position="40"/>
    </location>
</feature>
<dbReference type="EMBL" id="MU860082">
    <property type="protein sequence ID" value="KAK4238809.1"/>
    <property type="molecule type" value="Genomic_DNA"/>
</dbReference>
<feature type="chain" id="PRO_5043033638" evidence="2">
    <location>
        <begin position="20"/>
        <end position="95"/>
    </location>
</feature>
<evidence type="ECO:0000313" key="4">
    <source>
        <dbReference type="Proteomes" id="UP001303760"/>
    </source>
</evidence>
<evidence type="ECO:0000313" key="3">
    <source>
        <dbReference type="EMBL" id="KAK4238809.1"/>
    </source>
</evidence>
<comment type="caution">
    <text evidence="3">The sequence shown here is derived from an EMBL/GenBank/DDBJ whole genome shotgun (WGS) entry which is preliminary data.</text>
</comment>
<gene>
    <name evidence="3" type="ORF">C8A03DRAFT_33133</name>
</gene>
<proteinExistence type="predicted"/>
<accession>A0AAN7CB54</accession>
<name>A0AAN7CB54_9PEZI</name>
<sequence length="95" mass="9780">MRPVFFLAQAMALAGLATAQTYTSTYTSPTTTGYALPTTTEYASPRTSDKERRNTATETATYATPTETAVPTAGANVQGPVAGLAVVCALCAALL</sequence>
<keyword evidence="2" id="KW-0732">Signal</keyword>
<evidence type="ECO:0000256" key="1">
    <source>
        <dbReference type="SAM" id="MobiDB-lite"/>
    </source>
</evidence>
<evidence type="ECO:0000256" key="2">
    <source>
        <dbReference type="SAM" id="SignalP"/>
    </source>
</evidence>
<protein>
    <submittedName>
        <fullName evidence="3">Uncharacterized protein</fullName>
    </submittedName>
</protein>
<dbReference type="Proteomes" id="UP001303760">
    <property type="component" value="Unassembled WGS sequence"/>
</dbReference>
<keyword evidence="4" id="KW-1185">Reference proteome</keyword>